<evidence type="ECO:0000313" key="3">
    <source>
        <dbReference type="EMBL" id="KAJ8963712.1"/>
    </source>
</evidence>
<feature type="non-terminal residue" evidence="3">
    <location>
        <position position="905"/>
    </location>
</feature>
<keyword evidence="4" id="KW-1185">Reference proteome</keyword>
<dbReference type="PANTHER" id="PTHR46599:SF3">
    <property type="entry name" value="PIGGYBAC TRANSPOSABLE ELEMENT-DERIVED PROTEIN 4"/>
    <property type="match status" value="1"/>
</dbReference>
<feature type="compositionally biased region" description="Acidic residues" evidence="1">
    <location>
        <begin position="103"/>
        <end position="116"/>
    </location>
</feature>
<evidence type="ECO:0000259" key="2">
    <source>
        <dbReference type="PROSITE" id="PS50219"/>
    </source>
</evidence>
<reference evidence="3" key="1">
    <citation type="journal article" date="2023" name="Insect Mol. Biol.">
        <title>Genome sequencing provides insights into the evolution of gene families encoding plant cell wall-degrading enzymes in longhorned beetles.</title>
        <authorList>
            <person name="Shin N.R."/>
            <person name="Okamura Y."/>
            <person name="Kirsch R."/>
            <person name="Pauchet Y."/>
        </authorList>
    </citation>
    <scope>NUCLEOTIDE SEQUENCE</scope>
    <source>
        <strain evidence="3">RBIC_L_NR</strain>
    </source>
</reference>
<name>A0AAV8ZJ76_9CUCU</name>
<accession>A0AAV8ZJ76</accession>
<dbReference type="AlphaFoldDB" id="A0AAV8ZJ76"/>
<gene>
    <name evidence="3" type="ORF">NQ314_005433</name>
</gene>
<dbReference type="PROSITE" id="PS50219">
    <property type="entry name" value="CNH"/>
    <property type="match status" value="1"/>
</dbReference>
<dbReference type="InterPro" id="IPR029526">
    <property type="entry name" value="PGBD"/>
</dbReference>
<feature type="domain" description="CNH" evidence="2">
    <location>
        <begin position="14"/>
        <end position="744"/>
    </location>
</feature>
<evidence type="ECO:0000256" key="1">
    <source>
        <dbReference type="SAM" id="MobiDB-lite"/>
    </source>
</evidence>
<dbReference type="PANTHER" id="PTHR46599">
    <property type="entry name" value="PIGGYBAC TRANSPOSABLE ELEMENT-DERIVED PROTEIN 4"/>
    <property type="match status" value="1"/>
</dbReference>
<dbReference type="Pfam" id="PF13843">
    <property type="entry name" value="DDE_Tnp_1_7"/>
    <property type="match status" value="1"/>
</dbReference>
<feature type="region of interest" description="Disordered" evidence="1">
    <location>
        <begin position="103"/>
        <end position="128"/>
    </location>
</feature>
<dbReference type="Proteomes" id="UP001162156">
    <property type="component" value="Unassembled WGS sequence"/>
</dbReference>
<evidence type="ECO:0000313" key="4">
    <source>
        <dbReference type="Proteomes" id="UP001162156"/>
    </source>
</evidence>
<organism evidence="3 4">
    <name type="scientific">Rhamnusium bicolor</name>
    <dbReference type="NCBI Taxonomy" id="1586634"/>
    <lineage>
        <taxon>Eukaryota</taxon>
        <taxon>Metazoa</taxon>
        <taxon>Ecdysozoa</taxon>
        <taxon>Arthropoda</taxon>
        <taxon>Hexapoda</taxon>
        <taxon>Insecta</taxon>
        <taxon>Pterygota</taxon>
        <taxon>Neoptera</taxon>
        <taxon>Endopterygota</taxon>
        <taxon>Coleoptera</taxon>
        <taxon>Polyphaga</taxon>
        <taxon>Cucujiformia</taxon>
        <taxon>Chrysomeloidea</taxon>
        <taxon>Cerambycidae</taxon>
        <taxon>Lepturinae</taxon>
        <taxon>Rhagiini</taxon>
        <taxon>Rhamnusium</taxon>
    </lineage>
</organism>
<proteinExistence type="predicted"/>
<comment type="caution">
    <text evidence="3">The sequence shown here is derived from an EMBL/GenBank/DDBJ whole genome shotgun (WGS) entry which is preliminary data.</text>
</comment>
<dbReference type="Pfam" id="PF00780">
    <property type="entry name" value="CNH"/>
    <property type="match status" value="1"/>
</dbReference>
<sequence length="905" mass="104253">MHEAYQVSSLLKLTYQVESIAAYDDNLLVGTRQGHLCMYNLVRTDEKCEVQLMRYHKSFSKKAVQQLNVIPDHNLLISLTGSENESELSNLDENENNENYELYESESSDSSEEDENNSASERDEQESIEQGEFIPEIHTYSANNAGCKADLGDSPTVLECFTVFFSNEFIDNIVSETNNYYQYLSNKIRFFSSSRARGWTPVDRQEMYIFLALSLLMPLAKKQRINDYWTTDSFLLTPAFGQIMPRDRYLLLLKMLHFGDNNNPNQNDKLFKIRLAIDHLRTCFKNSLEPFQNICIDESLMLFKGRLAFKQFIPSKRHRFGVKLFILCDCETSYILDFIIYTGSSTEITQFPEVGISGSIVLTLLEKYLNNGHSLYVDNWYTSPSLFSILHEKKTNACGTVKINRKHMPPLKEKLERGEHREVRMLSTIHTDEMIVCGKTLQGEDKRKPLCILNYNENMGAIDKTDMLLSSTESVRKTIRWYKKVFFHLLDLSILNAHVIYKMKTGENIPLLQFQIKLIKEIVEKYQKFRPRASSSKNIGQDAPMRLVARHFPSHVEKNEKKNKLMAKRCKQTSMTGDISVLVRMAVAVKRKIQLYYLKNNEFLTLIDDINLTEIPRSMVWCQEAICVGYRGEYALLELTGKQTDLFPTSSTRSNEPCIVRVSDTTFALCRETQTVLVNVKGETECNKALRWSDVPVTLAWDEPYALGILTDCIEVLTLEPSGLVQTLPDLSKVRYIVPAQQGLLYAASLSQIWAIQAVDVAKQRKVLVDAKQFQLALKLTQISNESEDEKKEKIHHIQTLLAYDLFHKKQFHESMNEFLKLGTDAYDVIRLFPDLLPQQQQGSDYPEPVRDLTEKELETSILALINYLTEMRHRLQSSDTQVLVISIHATKSIICDKIGFYRSH</sequence>
<protein>
    <recommendedName>
        <fullName evidence="2">CNH domain-containing protein</fullName>
    </recommendedName>
</protein>
<dbReference type="InterPro" id="IPR001180">
    <property type="entry name" value="CNH_dom"/>
</dbReference>
<dbReference type="EMBL" id="JANEYF010001514">
    <property type="protein sequence ID" value="KAJ8963712.1"/>
    <property type="molecule type" value="Genomic_DNA"/>
</dbReference>